<reference evidence="3 5" key="2">
    <citation type="submission" date="2018-06" db="EMBL/GenBank/DDBJ databases">
        <authorList>
            <consortium name="Pathogen Informatics"/>
            <person name="Doyle S."/>
        </authorList>
    </citation>
    <scope>NUCLEOTIDE SEQUENCE [LARGE SCALE GENOMIC DNA]</scope>
    <source>
        <strain evidence="3 5">NCTC11401</strain>
    </source>
</reference>
<protein>
    <submittedName>
        <fullName evidence="2">GTPase SAR1 family protein</fullName>
    </submittedName>
    <submittedName>
        <fullName evidence="3">Predicted GTPase</fullName>
    </submittedName>
</protein>
<dbReference type="STRING" id="464.Lgor_2910"/>
<evidence type="ECO:0000313" key="2">
    <source>
        <dbReference type="EMBL" id="SIR75955.1"/>
    </source>
</evidence>
<dbReference type="InterPro" id="IPR027417">
    <property type="entry name" value="P-loop_NTPase"/>
</dbReference>
<evidence type="ECO:0000313" key="5">
    <source>
        <dbReference type="Proteomes" id="UP000254374"/>
    </source>
</evidence>
<dbReference type="Proteomes" id="UP000186808">
    <property type="component" value="Unassembled WGS sequence"/>
</dbReference>
<proteinExistence type="predicted"/>
<dbReference type="Pfam" id="PF08477">
    <property type="entry name" value="Roc"/>
    <property type="match status" value="1"/>
</dbReference>
<dbReference type="EMBL" id="FTNL01000023">
    <property type="protein sequence ID" value="SIR75955.1"/>
    <property type="molecule type" value="Genomic_DNA"/>
</dbReference>
<dbReference type="RefSeq" id="WP_058469239.1">
    <property type="nucleotide sequence ID" value="NZ_CAAAIX010000041.1"/>
</dbReference>
<feature type="compositionally biased region" description="Basic and acidic residues" evidence="1">
    <location>
        <begin position="341"/>
        <end position="359"/>
    </location>
</feature>
<reference evidence="2 4" key="1">
    <citation type="submission" date="2017-01" db="EMBL/GenBank/DDBJ databases">
        <authorList>
            <person name="Varghese N."/>
            <person name="Submissions S."/>
        </authorList>
    </citation>
    <scope>NUCLEOTIDE SEQUENCE [LARGE SCALE GENOMIC DNA]</scope>
    <source>
        <strain evidence="2 4">ATCC 33342</strain>
    </source>
</reference>
<evidence type="ECO:0000313" key="3">
    <source>
        <dbReference type="EMBL" id="STO23924.1"/>
    </source>
</evidence>
<sequence>MAKTKVQLNNNPPFQLMICGTNHSGKTTLCNALRGADSPGNLHTSSIDTYDIPIEDGSKLRLLDFAGSYEHVVPYLRQHYIEQSQICVVCIDRENTHSLEVAKMAVKEIRELDPDKKIVIALTKEDKYLKLRDYEIVVKDWELNKLKEEYDLIGSIKTSAINNREGAAELRSTLLQLREEIILREERKIPDISSLEEYFPGEESLDEVIRRMHNLSALFHNAQIELSVQEAMAKKESNTDAWKAINKSIEVVSSFSDKLDQITKIPGQMKSATDVQKRDLMVKAYEAAFSEFASEAKSELLTVHPPKNVKPLLVRLVRALYKFRWHTDAEKTEIERVKHQTDFKNRLQMEEGRYKEKNSSKAQPAAKKDETELDSSMP</sequence>
<evidence type="ECO:0000256" key="1">
    <source>
        <dbReference type="SAM" id="MobiDB-lite"/>
    </source>
</evidence>
<keyword evidence="4" id="KW-1185">Reference proteome</keyword>
<dbReference type="EMBL" id="UGGV01000001">
    <property type="protein sequence ID" value="STO23924.1"/>
    <property type="molecule type" value="Genomic_DNA"/>
</dbReference>
<accession>A0A377GH55</accession>
<evidence type="ECO:0000313" key="4">
    <source>
        <dbReference type="Proteomes" id="UP000186808"/>
    </source>
</evidence>
<dbReference type="Proteomes" id="UP000254374">
    <property type="component" value="Unassembled WGS sequence"/>
</dbReference>
<dbReference type="OrthoDB" id="9929837at2"/>
<dbReference type="AlphaFoldDB" id="A0A377GH55"/>
<dbReference type="Gene3D" id="3.40.50.300">
    <property type="entry name" value="P-loop containing nucleotide triphosphate hydrolases"/>
    <property type="match status" value="1"/>
</dbReference>
<dbReference type="CDD" id="cd00882">
    <property type="entry name" value="Ras_like_GTPase"/>
    <property type="match status" value="1"/>
</dbReference>
<dbReference type="SUPFAM" id="SSF52540">
    <property type="entry name" value="P-loop containing nucleoside triphosphate hydrolases"/>
    <property type="match status" value="1"/>
</dbReference>
<organism evidence="3 5">
    <name type="scientific">Fluoribacter gormanii</name>
    <dbReference type="NCBI Taxonomy" id="464"/>
    <lineage>
        <taxon>Bacteria</taxon>
        <taxon>Pseudomonadati</taxon>
        <taxon>Pseudomonadota</taxon>
        <taxon>Gammaproteobacteria</taxon>
        <taxon>Legionellales</taxon>
        <taxon>Legionellaceae</taxon>
        <taxon>Fluoribacter</taxon>
    </lineage>
</organism>
<name>A0A377GH55_9GAMM</name>
<gene>
    <name evidence="3" type="ORF">NCTC11401_00730</name>
    <name evidence="2" type="ORF">SAMN05421777_12311</name>
</gene>
<feature type="region of interest" description="Disordered" evidence="1">
    <location>
        <begin position="341"/>
        <end position="378"/>
    </location>
</feature>